<accession>A0A8H2ZIQ2</accession>
<name>A0A8H2ZIQ2_9SACH</name>
<dbReference type="GO" id="GO:0071944">
    <property type="term" value="C:cell periphery"/>
    <property type="evidence" value="ECO:0007669"/>
    <property type="project" value="UniProtKB-ARBA"/>
</dbReference>
<evidence type="ECO:0000256" key="1">
    <source>
        <dbReference type="ARBA" id="ARBA00007447"/>
    </source>
</evidence>
<dbReference type="CDD" id="cd05474">
    <property type="entry name" value="SAP_like"/>
    <property type="match status" value="1"/>
</dbReference>
<dbReference type="InterPro" id="IPR033121">
    <property type="entry name" value="PEPTIDASE_A1"/>
</dbReference>
<evidence type="ECO:0000259" key="8">
    <source>
        <dbReference type="PROSITE" id="PS51767"/>
    </source>
</evidence>
<protein>
    <submittedName>
        <fullName evidence="9">Similar to Saccharomyces cerevisiae YIL015W BAR1 Aspartyl protease secreted into the periplasmic space of mating type a cells</fullName>
    </submittedName>
</protein>
<proteinExistence type="inferred from homology"/>
<dbReference type="PRINTS" id="PR00792">
    <property type="entry name" value="PEPSIN"/>
</dbReference>
<dbReference type="InterPro" id="IPR033876">
    <property type="entry name" value="SAP-like"/>
</dbReference>
<dbReference type="PANTHER" id="PTHR47966:SF65">
    <property type="entry name" value="ASPARTIC-TYPE ENDOPEPTIDASE"/>
    <property type="match status" value="1"/>
</dbReference>
<evidence type="ECO:0000313" key="9">
    <source>
        <dbReference type="EMBL" id="CAB4255752.1"/>
    </source>
</evidence>
<keyword evidence="5 7" id="KW-0378">Hydrolase</keyword>
<dbReference type="SUPFAM" id="SSF50630">
    <property type="entry name" value="Acid proteases"/>
    <property type="match status" value="1"/>
</dbReference>
<dbReference type="GO" id="GO:0006508">
    <property type="term" value="P:proteolysis"/>
    <property type="evidence" value="ECO:0007669"/>
    <property type="project" value="UniProtKB-KW"/>
</dbReference>
<dbReference type="GO" id="GO:0004190">
    <property type="term" value="F:aspartic-type endopeptidase activity"/>
    <property type="evidence" value="ECO:0007669"/>
    <property type="project" value="UniProtKB-KW"/>
</dbReference>
<evidence type="ECO:0000256" key="2">
    <source>
        <dbReference type="ARBA" id="ARBA00022670"/>
    </source>
</evidence>
<gene>
    <name evidence="9" type="ORF">KABA2_07S03674</name>
</gene>
<dbReference type="InterPro" id="IPR021109">
    <property type="entry name" value="Peptidase_aspartic_dom_sf"/>
</dbReference>
<evidence type="ECO:0000313" key="10">
    <source>
        <dbReference type="Proteomes" id="UP000644660"/>
    </source>
</evidence>
<evidence type="ECO:0000256" key="3">
    <source>
        <dbReference type="ARBA" id="ARBA00022729"/>
    </source>
</evidence>
<dbReference type="Pfam" id="PF00026">
    <property type="entry name" value="Asp"/>
    <property type="match status" value="1"/>
</dbReference>
<comment type="similarity">
    <text evidence="1 7">Belongs to the peptidase A1 family.</text>
</comment>
<sequence length="487" mass="53752">MFSFKVNKFFLLKVIYFFSVLDIVFAKSLKFPLQKTIPSSGSSLFQKRDNLFLSLKNNDDEYFSTSINLGTPSQELNVIFDTGSADLWVMDTNNPNCLNSLNSSIKDNSKIDCSQITTFDSKKSSSFKKLSDDRFYINYVDETYAEGEWATDTLTINGITINNMQFGLALNATTPVSGVLGIGFQRREAVRGYPGASNEFYLNFPEVLKQDGIVDVVAYSLHLGQTSSIIFGGLDKNAFEGNMYTFPMVNVYPTVVDKPATLSLTIQGLYAYNSNSLEQTQIFNTKYPVLLDSGTTLVSFPIEIADKMANYVNATYSEKESIYIMDCPTDTLNTGFMFDFGDLKLNVSLASFILPPDGEAYCGFGVLPSSNSITLGDSFLKNAYVVYDLENYQISLAKAINGNSLDENIIDIPSDGNIPGAITASAKVWTSYDDDSTPTSSDVHSIKTNFQSNTLLTVMLNNTVNKPTTSAHVIFETVIEYICSSSL</sequence>
<dbReference type="PANTHER" id="PTHR47966">
    <property type="entry name" value="BETA-SITE APP-CLEAVING ENZYME, ISOFORM A-RELATED"/>
    <property type="match status" value="1"/>
</dbReference>
<dbReference type="Proteomes" id="UP000644660">
    <property type="component" value="Unassembled WGS sequence"/>
</dbReference>
<evidence type="ECO:0000256" key="7">
    <source>
        <dbReference type="RuleBase" id="RU000454"/>
    </source>
</evidence>
<dbReference type="InterPro" id="IPR001461">
    <property type="entry name" value="Aspartic_peptidase_A1"/>
</dbReference>
<evidence type="ECO:0000256" key="6">
    <source>
        <dbReference type="PIRSR" id="PIRSR601461-1"/>
    </source>
</evidence>
<dbReference type="AlphaFoldDB" id="A0A8H2ZIQ2"/>
<dbReference type="PROSITE" id="PS51767">
    <property type="entry name" value="PEPTIDASE_A1"/>
    <property type="match status" value="1"/>
</dbReference>
<feature type="active site" evidence="6">
    <location>
        <position position="292"/>
    </location>
</feature>
<keyword evidence="4 7" id="KW-0064">Aspartyl protease</keyword>
<dbReference type="FunFam" id="2.40.70.10:FF:000011">
    <property type="entry name" value="Aspartic protease"/>
    <property type="match status" value="1"/>
</dbReference>
<comment type="caution">
    <text evidence="9">The sequence shown here is derived from an EMBL/GenBank/DDBJ whole genome shotgun (WGS) entry which is preliminary data.</text>
</comment>
<dbReference type="Gene3D" id="2.40.70.10">
    <property type="entry name" value="Acid Proteases"/>
    <property type="match status" value="2"/>
</dbReference>
<keyword evidence="2 7" id="KW-0645">Protease</keyword>
<dbReference type="OrthoDB" id="771136at2759"/>
<dbReference type="InterPro" id="IPR001969">
    <property type="entry name" value="Aspartic_peptidase_AS"/>
</dbReference>
<dbReference type="RefSeq" id="XP_041407596.1">
    <property type="nucleotide sequence ID" value="XM_041551662.1"/>
</dbReference>
<evidence type="ECO:0000256" key="4">
    <source>
        <dbReference type="ARBA" id="ARBA00022750"/>
    </source>
</evidence>
<keyword evidence="10" id="KW-1185">Reference proteome</keyword>
<reference evidence="9 10" key="1">
    <citation type="submission" date="2020-05" db="EMBL/GenBank/DDBJ databases">
        <authorList>
            <person name="Casaregola S."/>
            <person name="Devillers H."/>
            <person name="Grondin C."/>
        </authorList>
    </citation>
    <scope>NUCLEOTIDE SEQUENCE [LARGE SCALE GENOMIC DNA]</scope>
    <source>
        <strain evidence="9 10">CLIB 1767</strain>
    </source>
</reference>
<organism evidence="9 10">
    <name type="scientific">Maudiozyma barnettii</name>
    <dbReference type="NCBI Taxonomy" id="61262"/>
    <lineage>
        <taxon>Eukaryota</taxon>
        <taxon>Fungi</taxon>
        <taxon>Dikarya</taxon>
        <taxon>Ascomycota</taxon>
        <taxon>Saccharomycotina</taxon>
        <taxon>Saccharomycetes</taxon>
        <taxon>Saccharomycetales</taxon>
        <taxon>Saccharomycetaceae</taxon>
        <taxon>Maudiozyma</taxon>
    </lineage>
</organism>
<dbReference type="EMBL" id="CAEFZW010000007">
    <property type="protein sequence ID" value="CAB4255752.1"/>
    <property type="molecule type" value="Genomic_DNA"/>
</dbReference>
<feature type="domain" description="Peptidase A1" evidence="8">
    <location>
        <begin position="63"/>
        <end position="397"/>
    </location>
</feature>
<dbReference type="PROSITE" id="PS00141">
    <property type="entry name" value="ASP_PROTEASE"/>
    <property type="match status" value="1"/>
</dbReference>
<keyword evidence="3" id="KW-0732">Signal</keyword>
<feature type="active site" evidence="6">
    <location>
        <position position="81"/>
    </location>
</feature>
<dbReference type="GeneID" id="64858811"/>
<evidence type="ECO:0000256" key="5">
    <source>
        <dbReference type="ARBA" id="ARBA00022801"/>
    </source>
</evidence>